<name>A0A0A9GIB3_ARUDO</name>
<dbReference type="AlphaFoldDB" id="A0A0A9GIB3"/>
<feature type="compositionally biased region" description="Basic and acidic residues" evidence="1">
    <location>
        <begin position="29"/>
        <end position="42"/>
    </location>
</feature>
<feature type="region of interest" description="Disordered" evidence="1">
    <location>
        <begin position="1"/>
        <end position="42"/>
    </location>
</feature>
<evidence type="ECO:0000256" key="1">
    <source>
        <dbReference type="SAM" id="MobiDB-lite"/>
    </source>
</evidence>
<accession>A0A0A9GIB3</accession>
<sequence>MHTRSCSGPILPISLDSPDSGKSLQSESHQIRSQRDTEALWL</sequence>
<reference evidence="2" key="1">
    <citation type="submission" date="2014-09" db="EMBL/GenBank/DDBJ databases">
        <authorList>
            <person name="Magalhaes I.L.F."/>
            <person name="Oliveira U."/>
            <person name="Santos F.R."/>
            <person name="Vidigal T.H.D.A."/>
            <person name="Brescovit A.D."/>
            <person name="Santos A.J."/>
        </authorList>
    </citation>
    <scope>NUCLEOTIDE SEQUENCE</scope>
    <source>
        <tissue evidence="2">Shoot tissue taken approximately 20 cm above the soil surface</tissue>
    </source>
</reference>
<reference evidence="2" key="2">
    <citation type="journal article" date="2015" name="Data Brief">
        <title>Shoot transcriptome of the giant reed, Arundo donax.</title>
        <authorList>
            <person name="Barrero R.A."/>
            <person name="Guerrero F.D."/>
            <person name="Moolhuijzen P."/>
            <person name="Goolsby J.A."/>
            <person name="Tidwell J."/>
            <person name="Bellgard S.E."/>
            <person name="Bellgard M.I."/>
        </authorList>
    </citation>
    <scope>NUCLEOTIDE SEQUENCE</scope>
    <source>
        <tissue evidence="2">Shoot tissue taken approximately 20 cm above the soil surface</tissue>
    </source>
</reference>
<proteinExistence type="predicted"/>
<protein>
    <submittedName>
        <fullName evidence="2">Uncharacterized protein</fullName>
    </submittedName>
</protein>
<evidence type="ECO:0000313" key="2">
    <source>
        <dbReference type="EMBL" id="JAE24212.1"/>
    </source>
</evidence>
<organism evidence="2">
    <name type="scientific">Arundo donax</name>
    <name type="common">Giant reed</name>
    <name type="synonym">Donax arundinaceus</name>
    <dbReference type="NCBI Taxonomy" id="35708"/>
    <lineage>
        <taxon>Eukaryota</taxon>
        <taxon>Viridiplantae</taxon>
        <taxon>Streptophyta</taxon>
        <taxon>Embryophyta</taxon>
        <taxon>Tracheophyta</taxon>
        <taxon>Spermatophyta</taxon>
        <taxon>Magnoliopsida</taxon>
        <taxon>Liliopsida</taxon>
        <taxon>Poales</taxon>
        <taxon>Poaceae</taxon>
        <taxon>PACMAD clade</taxon>
        <taxon>Arundinoideae</taxon>
        <taxon>Arundineae</taxon>
        <taxon>Arundo</taxon>
    </lineage>
</organism>
<dbReference type="EMBL" id="GBRH01173684">
    <property type="protein sequence ID" value="JAE24212.1"/>
    <property type="molecule type" value="Transcribed_RNA"/>
</dbReference>